<dbReference type="InterPro" id="IPR009057">
    <property type="entry name" value="Homeodomain-like_sf"/>
</dbReference>
<dbReference type="EMBL" id="BLAE01000013">
    <property type="protein sequence ID" value="GES09132.1"/>
    <property type="molecule type" value="Genomic_DNA"/>
</dbReference>
<evidence type="ECO:0000256" key="3">
    <source>
        <dbReference type="ARBA" id="ARBA00023163"/>
    </source>
</evidence>
<dbReference type="RefSeq" id="WP_218041054.1">
    <property type="nucleotide sequence ID" value="NZ_BAAAHL010000065.1"/>
</dbReference>
<dbReference type="Pfam" id="PF00440">
    <property type="entry name" value="TetR_N"/>
    <property type="match status" value="1"/>
</dbReference>
<dbReference type="PROSITE" id="PS01081">
    <property type="entry name" value="HTH_TETR_1"/>
    <property type="match status" value="1"/>
</dbReference>
<comment type="caution">
    <text evidence="6">The sequence shown here is derived from an EMBL/GenBank/DDBJ whole genome shotgun (WGS) entry which is preliminary data.</text>
</comment>
<gene>
    <name evidence="6" type="ORF">Amac_027280</name>
</gene>
<protein>
    <submittedName>
        <fullName evidence="6">TetR family transcriptional regulator</fullName>
    </submittedName>
</protein>
<name>A0A5M3WM60_9ACTN</name>
<dbReference type="Proteomes" id="UP000331127">
    <property type="component" value="Unassembled WGS sequence"/>
</dbReference>
<dbReference type="SUPFAM" id="SSF48498">
    <property type="entry name" value="Tetracyclin repressor-like, C-terminal domain"/>
    <property type="match status" value="1"/>
</dbReference>
<evidence type="ECO:0000256" key="2">
    <source>
        <dbReference type="ARBA" id="ARBA00023125"/>
    </source>
</evidence>
<feature type="domain" description="HTH tetR-type" evidence="5">
    <location>
        <begin position="9"/>
        <end position="68"/>
    </location>
</feature>
<evidence type="ECO:0000313" key="7">
    <source>
        <dbReference type="Proteomes" id="UP000331127"/>
    </source>
</evidence>
<keyword evidence="3" id="KW-0804">Transcription</keyword>
<dbReference type="InterPro" id="IPR036271">
    <property type="entry name" value="Tet_transcr_reg_TetR-rel_C_sf"/>
</dbReference>
<reference evidence="6 7" key="1">
    <citation type="submission" date="2019-10" db="EMBL/GenBank/DDBJ databases">
        <title>Whole genome shotgun sequence of Acrocarpospora macrocephala NBRC 16266.</title>
        <authorList>
            <person name="Ichikawa N."/>
            <person name="Kimura A."/>
            <person name="Kitahashi Y."/>
            <person name="Komaki H."/>
            <person name="Oguchi A."/>
        </authorList>
    </citation>
    <scope>NUCLEOTIDE SEQUENCE [LARGE SCALE GENOMIC DNA]</scope>
    <source>
        <strain evidence="6 7">NBRC 16266</strain>
    </source>
</reference>
<organism evidence="6 7">
    <name type="scientific">Acrocarpospora macrocephala</name>
    <dbReference type="NCBI Taxonomy" id="150177"/>
    <lineage>
        <taxon>Bacteria</taxon>
        <taxon>Bacillati</taxon>
        <taxon>Actinomycetota</taxon>
        <taxon>Actinomycetes</taxon>
        <taxon>Streptosporangiales</taxon>
        <taxon>Streptosporangiaceae</taxon>
        <taxon>Acrocarpospora</taxon>
    </lineage>
</organism>
<dbReference type="InterPro" id="IPR023772">
    <property type="entry name" value="DNA-bd_HTH_TetR-type_CS"/>
</dbReference>
<dbReference type="Gene3D" id="1.10.357.10">
    <property type="entry name" value="Tetracycline Repressor, domain 2"/>
    <property type="match status" value="1"/>
</dbReference>
<evidence type="ECO:0000256" key="1">
    <source>
        <dbReference type="ARBA" id="ARBA00023015"/>
    </source>
</evidence>
<feature type="DNA-binding region" description="H-T-H motif" evidence="4">
    <location>
        <begin position="31"/>
        <end position="50"/>
    </location>
</feature>
<keyword evidence="7" id="KW-1185">Reference proteome</keyword>
<proteinExistence type="predicted"/>
<dbReference type="GO" id="GO:0000976">
    <property type="term" value="F:transcription cis-regulatory region binding"/>
    <property type="evidence" value="ECO:0007669"/>
    <property type="project" value="TreeGrafter"/>
</dbReference>
<sequence>MRTPRKDQVRNRQRLVTAAREAFGEQGPGISLDEVARRAGVGPTTLYRHFPGKEELIEAVLDDLAGAVRENADRAARIEDPLQAFRAVFTQSCDMTERDIATFAQLANVGGRAGEHAQRLIESVVGPAASRLREAGGLRPGITVQDIAVFIRMTLTTGSPESQAKAIETLLDGLAPDRHPGCGPSRRS</sequence>
<dbReference type="GO" id="GO:0003700">
    <property type="term" value="F:DNA-binding transcription factor activity"/>
    <property type="evidence" value="ECO:0007669"/>
    <property type="project" value="TreeGrafter"/>
</dbReference>
<evidence type="ECO:0000313" key="6">
    <source>
        <dbReference type="EMBL" id="GES09132.1"/>
    </source>
</evidence>
<dbReference type="InterPro" id="IPR050109">
    <property type="entry name" value="HTH-type_TetR-like_transc_reg"/>
</dbReference>
<dbReference type="SUPFAM" id="SSF46689">
    <property type="entry name" value="Homeodomain-like"/>
    <property type="match status" value="1"/>
</dbReference>
<dbReference type="InterPro" id="IPR001647">
    <property type="entry name" value="HTH_TetR"/>
</dbReference>
<keyword evidence="1" id="KW-0805">Transcription regulation</keyword>
<dbReference type="AlphaFoldDB" id="A0A5M3WM60"/>
<accession>A0A5M3WM60</accession>
<dbReference type="PRINTS" id="PR00455">
    <property type="entry name" value="HTHTETR"/>
</dbReference>
<evidence type="ECO:0000256" key="4">
    <source>
        <dbReference type="PROSITE-ProRule" id="PRU00335"/>
    </source>
</evidence>
<dbReference type="PROSITE" id="PS50977">
    <property type="entry name" value="HTH_TETR_2"/>
    <property type="match status" value="1"/>
</dbReference>
<evidence type="ECO:0000259" key="5">
    <source>
        <dbReference type="PROSITE" id="PS50977"/>
    </source>
</evidence>
<keyword evidence="2 4" id="KW-0238">DNA-binding</keyword>
<dbReference type="PANTHER" id="PTHR30055">
    <property type="entry name" value="HTH-TYPE TRANSCRIPTIONAL REGULATOR RUTR"/>
    <property type="match status" value="1"/>
</dbReference>
<dbReference type="PANTHER" id="PTHR30055:SF234">
    <property type="entry name" value="HTH-TYPE TRANSCRIPTIONAL REGULATOR BETI"/>
    <property type="match status" value="1"/>
</dbReference>